<evidence type="ECO:0000313" key="8">
    <source>
        <dbReference type="Proteomes" id="UP000678499"/>
    </source>
</evidence>
<dbReference type="InterPro" id="IPR015947">
    <property type="entry name" value="PUA-like_sf"/>
</dbReference>
<dbReference type="InterPro" id="IPR046336">
    <property type="entry name" value="Lon_prtase_N_sf"/>
</dbReference>
<dbReference type="Gene3D" id="1.25.40.10">
    <property type="entry name" value="Tetratricopeptide repeat domain"/>
    <property type="match status" value="1"/>
</dbReference>
<protein>
    <recommendedName>
        <fullName evidence="9">LON peptidase N-terminal domain and RING finger protein 1</fullName>
    </recommendedName>
</protein>
<feature type="domain" description="RING-type" evidence="5">
    <location>
        <begin position="418"/>
        <end position="456"/>
    </location>
</feature>
<evidence type="ECO:0000256" key="2">
    <source>
        <dbReference type="ARBA" id="ARBA00022771"/>
    </source>
</evidence>
<dbReference type="SUPFAM" id="SSF57850">
    <property type="entry name" value="RING/U-box"/>
    <property type="match status" value="2"/>
</dbReference>
<dbReference type="CDD" id="cd16514">
    <property type="entry name" value="RING-HC_LONFs_rpt2"/>
    <property type="match status" value="1"/>
</dbReference>
<keyword evidence="1" id="KW-0479">Metal-binding</keyword>
<dbReference type="GO" id="GO:0061630">
    <property type="term" value="F:ubiquitin protein ligase activity"/>
    <property type="evidence" value="ECO:0007669"/>
    <property type="project" value="TreeGrafter"/>
</dbReference>
<dbReference type="Gene3D" id="3.30.40.10">
    <property type="entry name" value="Zinc/RING finger domain, C3HC4 (zinc finger)"/>
    <property type="match status" value="1"/>
</dbReference>
<dbReference type="SMART" id="SM00028">
    <property type="entry name" value="TPR"/>
    <property type="match status" value="2"/>
</dbReference>
<dbReference type="InterPro" id="IPR003111">
    <property type="entry name" value="Lon_prtase_N"/>
</dbReference>
<evidence type="ECO:0008006" key="9">
    <source>
        <dbReference type="Google" id="ProtNLM"/>
    </source>
</evidence>
<dbReference type="OrthoDB" id="264917at2759"/>
<dbReference type="GO" id="GO:0005737">
    <property type="term" value="C:cytoplasm"/>
    <property type="evidence" value="ECO:0007669"/>
    <property type="project" value="UniProtKB-ARBA"/>
</dbReference>
<dbReference type="EMBL" id="CAJPEX010001368">
    <property type="protein sequence ID" value="CAG0918954.1"/>
    <property type="molecule type" value="Genomic_DNA"/>
</dbReference>
<dbReference type="Gene3D" id="2.30.130.40">
    <property type="entry name" value="LON domain-like"/>
    <property type="match status" value="1"/>
</dbReference>
<dbReference type="InterPro" id="IPR011990">
    <property type="entry name" value="TPR-like_helical_dom_sf"/>
</dbReference>
<evidence type="ECO:0000259" key="5">
    <source>
        <dbReference type="PROSITE" id="PS50089"/>
    </source>
</evidence>
<accession>A0A7R9GDV9</accession>
<dbReference type="InterPro" id="IPR017907">
    <property type="entry name" value="Znf_RING_CS"/>
</dbReference>
<evidence type="ECO:0000256" key="3">
    <source>
        <dbReference type="ARBA" id="ARBA00022833"/>
    </source>
</evidence>
<dbReference type="Pfam" id="PF02190">
    <property type="entry name" value="LON_substr_bdg"/>
    <property type="match status" value="1"/>
</dbReference>
<reference evidence="7" key="1">
    <citation type="submission" date="2020-11" db="EMBL/GenBank/DDBJ databases">
        <authorList>
            <person name="Tran Van P."/>
        </authorList>
    </citation>
    <scope>NUCLEOTIDE SEQUENCE</scope>
</reference>
<dbReference type="SUPFAM" id="SSF48452">
    <property type="entry name" value="TPR-like"/>
    <property type="match status" value="1"/>
</dbReference>
<feature type="domain" description="Lon N-terminal" evidence="6">
    <location>
        <begin position="507"/>
        <end position="708"/>
    </location>
</feature>
<evidence type="ECO:0000256" key="1">
    <source>
        <dbReference type="ARBA" id="ARBA00022723"/>
    </source>
</evidence>
<organism evidence="7">
    <name type="scientific">Notodromas monacha</name>
    <dbReference type="NCBI Taxonomy" id="399045"/>
    <lineage>
        <taxon>Eukaryota</taxon>
        <taxon>Metazoa</taxon>
        <taxon>Ecdysozoa</taxon>
        <taxon>Arthropoda</taxon>
        <taxon>Crustacea</taxon>
        <taxon>Oligostraca</taxon>
        <taxon>Ostracoda</taxon>
        <taxon>Podocopa</taxon>
        <taxon>Podocopida</taxon>
        <taxon>Cypridocopina</taxon>
        <taxon>Cypridoidea</taxon>
        <taxon>Cyprididae</taxon>
        <taxon>Notodromas</taxon>
    </lineage>
</organism>
<sequence length="708" mass="79271">MHRDKVKCVGEMSDVDPDQERALSRPRNDKSIGDHLHFLARSGVSALTEETLDSFLDLINQLVGSSGPVAPVVVAKGKPKHTERVSLCCTVCRGVLLGATVLSCGNAYCQRCVKRAVGVGGESDVLQTGVAVTVMAMVEKLWARDLQSAKLRNEGNRFCEQRKYAEALECYRKAENLIRDHRQAIPSPETDVDGDADQCVSRPDVAVLNAVDLGACLSNISLVLNHLKQPEDAMKKAKEAVALRPSWSKARFRLASAYMHLEMWEHALQALLLVGVLEQCVTRLRGEFKTVLRQLLTAEAAVNESRRHSEDSNKSQLDTKCVDHEENSKLRPAAKQRQESSIQFLWDGCLREMNWLKDSMDAMNESEGNYFLLQSGTFPKGSQPQETILGLKVDSGSISSSLADPEQDGPLDLTDVECPLCLRIFWEPVTTSCGHTFCQSCLYRALDTSVACPLCKSSLTQILERQYSNVTTKFVEMVARWFFPREVEERRLAYVTHLGLVTGQGNEFRLPLFVCGVALPGLLCPLHVYEPRYRLLIRRCMESGTRQFGLCAPNPAGGSGFSDFGTVMEIRDVHYFPDGRSIVETIGSRRFRVLSADMVDGYYVGDIETVQDEVPTKDSQIQGMLDVTRDKAVKWFEEHFHDKAAIYSEIGPMPKQEKDAWKTRDGPAWVWWLIWILPIPLSFKLRFLTMVSLEKRLSGIQGIISEPS</sequence>
<keyword evidence="3" id="KW-0862">Zinc</keyword>
<keyword evidence="2 4" id="KW-0863">Zinc-finger</keyword>
<dbReference type="Pfam" id="PF13923">
    <property type="entry name" value="zf-C3HC4_2"/>
    <property type="match status" value="1"/>
</dbReference>
<dbReference type="GO" id="GO:0008270">
    <property type="term" value="F:zinc ion binding"/>
    <property type="evidence" value="ECO:0007669"/>
    <property type="project" value="UniProtKB-KW"/>
</dbReference>
<dbReference type="EMBL" id="OA883405">
    <property type="protein sequence ID" value="CAD7278802.1"/>
    <property type="molecule type" value="Genomic_DNA"/>
</dbReference>
<evidence type="ECO:0000259" key="6">
    <source>
        <dbReference type="PROSITE" id="PS51787"/>
    </source>
</evidence>
<dbReference type="PANTHER" id="PTHR23327">
    <property type="entry name" value="RING FINGER PROTEIN 127"/>
    <property type="match status" value="1"/>
</dbReference>
<dbReference type="PROSITE" id="PS50089">
    <property type="entry name" value="ZF_RING_2"/>
    <property type="match status" value="1"/>
</dbReference>
<dbReference type="InterPro" id="IPR019734">
    <property type="entry name" value="TPR_rpt"/>
</dbReference>
<dbReference type="Proteomes" id="UP000678499">
    <property type="component" value="Unassembled WGS sequence"/>
</dbReference>
<proteinExistence type="predicted"/>
<gene>
    <name evidence="7" type="ORF">NMOB1V02_LOCUS6499</name>
</gene>
<dbReference type="PROSITE" id="PS51787">
    <property type="entry name" value="LON_N"/>
    <property type="match status" value="1"/>
</dbReference>
<dbReference type="InterPro" id="IPR001841">
    <property type="entry name" value="Znf_RING"/>
</dbReference>
<dbReference type="SMART" id="SM00184">
    <property type="entry name" value="RING"/>
    <property type="match status" value="2"/>
</dbReference>
<dbReference type="PANTHER" id="PTHR23327:SF42">
    <property type="entry name" value="LON PEPTIDASE N-TERMINAL DOMAIN AND RING FINGER PROTEIN C14F5.10C"/>
    <property type="match status" value="1"/>
</dbReference>
<evidence type="ECO:0000313" key="7">
    <source>
        <dbReference type="EMBL" id="CAD7278802.1"/>
    </source>
</evidence>
<dbReference type="PROSITE" id="PS00518">
    <property type="entry name" value="ZF_RING_1"/>
    <property type="match status" value="1"/>
</dbReference>
<dbReference type="AlphaFoldDB" id="A0A7R9GDV9"/>
<dbReference type="InterPro" id="IPR013083">
    <property type="entry name" value="Znf_RING/FYVE/PHD"/>
</dbReference>
<evidence type="ECO:0000256" key="4">
    <source>
        <dbReference type="PROSITE-ProRule" id="PRU00175"/>
    </source>
</evidence>
<dbReference type="SMART" id="SM00464">
    <property type="entry name" value="LON"/>
    <property type="match status" value="1"/>
</dbReference>
<name>A0A7R9GDV9_9CRUS</name>
<dbReference type="SUPFAM" id="SSF88697">
    <property type="entry name" value="PUA domain-like"/>
    <property type="match status" value="1"/>
</dbReference>
<keyword evidence="8" id="KW-1185">Reference proteome</keyword>